<evidence type="ECO:0000313" key="3">
    <source>
        <dbReference type="Proteomes" id="UP001303046"/>
    </source>
</evidence>
<dbReference type="Proteomes" id="UP001303046">
    <property type="component" value="Unassembled WGS sequence"/>
</dbReference>
<organism evidence="2 3">
    <name type="scientific">Necator americanus</name>
    <name type="common">Human hookworm</name>
    <dbReference type="NCBI Taxonomy" id="51031"/>
    <lineage>
        <taxon>Eukaryota</taxon>
        <taxon>Metazoa</taxon>
        <taxon>Ecdysozoa</taxon>
        <taxon>Nematoda</taxon>
        <taxon>Chromadorea</taxon>
        <taxon>Rhabditida</taxon>
        <taxon>Rhabditina</taxon>
        <taxon>Rhabditomorpha</taxon>
        <taxon>Strongyloidea</taxon>
        <taxon>Ancylostomatidae</taxon>
        <taxon>Bunostominae</taxon>
        <taxon>Necator</taxon>
    </lineage>
</organism>
<evidence type="ECO:0008006" key="4">
    <source>
        <dbReference type="Google" id="ProtNLM"/>
    </source>
</evidence>
<feature type="compositionally biased region" description="Polar residues" evidence="1">
    <location>
        <begin position="376"/>
        <end position="394"/>
    </location>
</feature>
<protein>
    <recommendedName>
        <fullName evidence="4">Dedicator of cytokinesis C/D N-terminal domain-containing protein</fullName>
    </recommendedName>
</protein>
<keyword evidence="3" id="KW-1185">Reference proteome</keyword>
<name>A0ABR1BZ81_NECAM</name>
<feature type="compositionally biased region" description="Low complexity" evidence="1">
    <location>
        <begin position="316"/>
        <end position="334"/>
    </location>
</feature>
<reference evidence="2 3" key="1">
    <citation type="submission" date="2023-08" db="EMBL/GenBank/DDBJ databases">
        <title>A Necator americanus chromosomal reference genome.</title>
        <authorList>
            <person name="Ilik V."/>
            <person name="Petrzelkova K.J."/>
            <person name="Pardy F."/>
            <person name="Fuh T."/>
            <person name="Niatou-Singa F.S."/>
            <person name="Gouil Q."/>
            <person name="Baker L."/>
            <person name="Ritchie M.E."/>
            <person name="Jex A.R."/>
            <person name="Gazzola D."/>
            <person name="Li H."/>
            <person name="Toshio Fujiwara R."/>
            <person name="Zhan B."/>
            <person name="Aroian R.V."/>
            <person name="Pafco B."/>
            <person name="Schwarz E.M."/>
        </authorList>
    </citation>
    <scope>NUCLEOTIDE SEQUENCE [LARGE SCALE GENOMIC DNA]</scope>
    <source>
        <strain evidence="2 3">Aroian</strain>
        <tissue evidence="2">Whole animal</tissue>
    </source>
</reference>
<proteinExistence type="predicted"/>
<comment type="caution">
    <text evidence="2">The sequence shown here is derived from an EMBL/GenBank/DDBJ whole genome shotgun (WGS) entry which is preliminary data.</text>
</comment>
<accession>A0ABR1BZ81</accession>
<feature type="region of interest" description="Disordered" evidence="1">
    <location>
        <begin position="362"/>
        <end position="394"/>
    </location>
</feature>
<evidence type="ECO:0000256" key="1">
    <source>
        <dbReference type="SAM" id="MobiDB-lite"/>
    </source>
</evidence>
<evidence type="ECO:0000313" key="2">
    <source>
        <dbReference type="EMBL" id="KAK6730346.1"/>
    </source>
</evidence>
<gene>
    <name evidence="2" type="primary">Necator_chrI.g3176</name>
    <name evidence="2" type="ORF">RB195_007047</name>
</gene>
<sequence length="394" mass="44633">MFCYADYDDNYIAPRLLCNSDEWIDSVQTLAEGREDWRALFKDGTPRRRCRLSRQTMTSTHRLIQPVILIHKFAYFMAVFLSKTIQNDEDTISFTYRFKVPGQRLRRPSIDKSIPHELEVMCQEEYPKALEPTSSMTSLRSRVFDPNFDYLDPLWMAHCDEIIKRTERLNDRVRVRYGIEPEEIVEDNDLRPRFLRTSDTSGSETAGSGRRLLRVPYTPFPGKTDRATRDAARVIIRSLANPHLIDEEKYRVTSTISAIAGQGLAFNPIRLVRSEPQVSRASSIVCTTDLVATRACSSASCLASNLVSLTHTSLTSSSGSYARQSARSSSAHSRITPHDGRSSPTLSDIVRFRNRIGILSDFLRNPRHRPPKPVIRSNSDASTQQPEGASSNSD</sequence>
<feature type="region of interest" description="Disordered" evidence="1">
    <location>
        <begin position="316"/>
        <end position="347"/>
    </location>
</feature>
<dbReference type="EMBL" id="JAVFWL010000001">
    <property type="protein sequence ID" value="KAK6730346.1"/>
    <property type="molecule type" value="Genomic_DNA"/>
</dbReference>